<gene>
    <name evidence="1" type="ORF">MAR_010190</name>
</gene>
<name>A0ABY7E3T6_MYAAR</name>
<evidence type="ECO:0000313" key="2">
    <source>
        <dbReference type="Proteomes" id="UP001164746"/>
    </source>
</evidence>
<reference evidence="1" key="1">
    <citation type="submission" date="2022-11" db="EMBL/GenBank/DDBJ databases">
        <title>Centuries of genome instability and evolution in soft-shell clam transmissible cancer (bioRxiv).</title>
        <authorList>
            <person name="Hart S.F.M."/>
            <person name="Yonemitsu M.A."/>
            <person name="Giersch R.M."/>
            <person name="Beal B.F."/>
            <person name="Arriagada G."/>
            <person name="Davis B.W."/>
            <person name="Ostrander E.A."/>
            <person name="Goff S.P."/>
            <person name="Metzger M.J."/>
        </authorList>
    </citation>
    <scope>NUCLEOTIDE SEQUENCE</scope>
    <source>
        <strain evidence="1">MELC-2E11</strain>
        <tissue evidence="1">Siphon/mantle</tissue>
    </source>
</reference>
<keyword evidence="2" id="KW-1185">Reference proteome</keyword>
<evidence type="ECO:0000313" key="1">
    <source>
        <dbReference type="EMBL" id="WAR03632.1"/>
    </source>
</evidence>
<organism evidence="1 2">
    <name type="scientific">Mya arenaria</name>
    <name type="common">Soft-shell clam</name>
    <dbReference type="NCBI Taxonomy" id="6604"/>
    <lineage>
        <taxon>Eukaryota</taxon>
        <taxon>Metazoa</taxon>
        <taxon>Spiralia</taxon>
        <taxon>Lophotrochozoa</taxon>
        <taxon>Mollusca</taxon>
        <taxon>Bivalvia</taxon>
        <taxon>Autobranchia</taxon>
        <taxon>Heteroconchia</taxon>
        <taxon>Euheterodonta</taxon>
        <taxon>Imparidentia</taxon>
        <taxon>Neoheterodontei</taxon>
        <taxon>Myida</taxon>
        <taxon>Myoidea</taxon>
        <taxon>Myidae</taxon>
        <taxon>Mya</taxon>
    </lineage>
</organism>
<accession>A0ABY7E3T6</accession>
<dbReference type="EMBL" id="CP111015">
    <property type="protein sequence ID" value="WAR03632.1"/>
    <property type="molecule type" value="Genomic_DNA"/>
</dbReference>
<dbReference type="Proteomes" id="UP001164746">
    <property type="component" value="Chromosome 4"/>
</dbReference>
<feature type="non-terminal residue" evidence="1">
    <location>
        <position position="1"/>
    </location>
</feature>
<proteinExistence type="predicted"/>
<protein>
    <submittedName>
        <fullName evidence="1">Uncharacterized protein</fullName>
    </submittedName>
</protein>
<sequence length="349" mass="39691">MVRCACDMQSNLIHYHSCIDQWALVRENKKQPSAFLRNPQLVDDICLRSIDTPHRTIDNNITRVRGSDDGRGVERLDQCVKRRVSGMCDNIRTSWDGFHLMLQLLCKHRKGTTLSITWAEWAQTSSRHAFQTTRITTETTGIIMISLTLYPPTLSQKQTPRLASNKKQNNEQANRDIVFRELSGCIDRNLRAYCPGKARLFFKLLLRAEIEPVMEYINCFNKHKAIMVPLDYYYTYNGDPGVTDGQLDDVVEATGVHYNEPYVLIAVRRCMQLAPEIGVGHYLVFVELDGKLAIAEVKSLLDLEHPLVRLEWDHSCPGFDGEMGGSDLPGGSTIREWRVTGGKYPTSTI</sequence>